<feature type="compositionally biased region" description="Acidic residues" evidence="1">
    <location>
        <begin position="591"/>
        <end position="602"/>
    </location>
</feature>
<accession>A0A3R7WBH1</accession>
<evidence type="ECO:0000256" key="1">
    <source>
        <dbReference type="SAM" id="MobiDB-lite"/>
    </source>
</evidence>
<dbReference type="InterPro" id="IPR013083">
    <property type="entry name" value="Znf_RING/FYVE/PHD"/>
</dbReference>
<feature type="compositionally biased region" description="Basic and acidic residues" evidence="1">
    <location>
        <begin position="51"/>
        <end position="68"/>
    </location>
</feature>
<dbReference type="AlphaFoldDB" id="A0A3R7WBH1"/>
<sequence>MPNHEEVIIDGDSTDEEEEVCIITPESRKRRRRSNIMTEQDEEKEEEEEKEQPKDQEKKKMKTKETKTLARSSSIPRRQQLLHIGKDGISSQYMTLRTPTPVRRSRRNLQQLSISAAIAHEDRGRHYNHDEDKANEDDDDVYIVHPPSARSKTSNGRKNRRAAIQDSDEVLVPATKEQDEEKNSEKENRNDDAISSASRRSSRIQHNRQEKKAQHGSARKLAYPVLDNCLDNIQSLGPHYQNGDDDDDDDDAEDLEQEEAVAPPSEQRRRPLPREGERDDRERVYADGGEDMDDFICDDDEIEYMDDDEEGVISIGMPDDEMEDDTEKLTAALAAGRSREINEWFSIYLAYLEECIIDPDFENKMRRKRSKAKHQLYDQAVNRIERKLCSCRDSVRSGVAWPERMVDALKCASLFRSSHVSTEQDCEACNRRQHVATCHVELAGVACDATKLYGHNWMRHLKKTTKEAASVQIAFEMGSRTLAYWQLLHAKQFWCILVDAKIKKCADSTGRIAEQYRNEFFTQEFGRYKRLVGLVEKFAEDSKRVSVYMPNVWKRITRHNMTSDFLPLPSRASICTSAESRRGTLDAFVAESEEEDPEDEEAVMEKREEKQRVDTCENNDDNQATDEEQKVKRSSSLGTPHSKRKQEQSLELAAIGDDEKGDNLVKHEKDIDDLMCLACDASQRDAGVVHGLYLHVYCCYACAKRQYRMKVGCLVCNRPIDRVLRLLPLTLNARNAIRNQKSQNGRMFK</sequence>
<dbReference type="GO" id="GO:0061574">
    <property type="term" value="C:ASAP complex"/>
    <property type="evidence" value="ECO:0007669"/>
    <property type="project" value="TreeGrafter"/>
</dbReference>
<proteinExistence type="predicted"/>
<dbReference type="GO" id="GO:0008380">
    <property type="term" value="P:RNA splicing"/>
    <property type="evidence" value="ECO:0007669"/>
    <property type="project" value="TreeGrafter"/>
</dbReference>
<gene>
    <name evidence="3" type="ORF">DD237_001825</name>
</gene>
<dbReference type="GO" id="GO:0071011">
    <property type="term" value="C:precatalytic spliceosome"/>
    <property type="evidence" value="ECO:0007669"/>
    <property type="project" value="TreeGrafter"/>
</dbReference>
<organism evidence="3 4">
    <name type="scientific">Peronospora effusa</name>
    <dbReference type="NCBI Taxonomy" id="542832"/>
    <lineage>
        <taxon>Eukaryota</taxon>
        <taxon>Sar</taxon>
        <taxon>Stramenopiles</taxon>
        <taxon>Oomycota</taxon>
        <taxon>Peronosporomycetes</taxon>
        <taxon>Peronosporales</taxon>
        <taxon>Peronosporaceae</taxon>
        <taxon>Peronospora</taxon>
    </lineage>
</organism>
<dbReference type="Pfam" id="PF13926">
    <property type="entry name" value="DUF4211"/>
    <property type="match status" value="1"/>
</dbReference>
<evidence type="ECO:0000259" key="2">
    <source>
        <dbReference type="Pfam" id="PF13926"/>
    </source>
</evidence>
<dbReference type="EMBL" id="QKXF01000100">
    <property type="protein sequence ID" value="RQM17240.1"/>
    <property type="molecule type" value="Genomic_DNA"/>
</dbReference>
<dbReference type="PANTHER" id="PTHR46589">
    <property type="entry name" value="APOPTOTIC CHROMATIN CONDENSATION INDUCER IN THE NUCLEUS"/>
    <property type="match status" value="1"/>
</dbReference>
<dbReference type="InterPro" id="IPR025451">
    <property type="entry name" value="DUF4211"/>
</dbReference>
<comment type="caution">
    <text evidence="3">The sequence shown here is derived from an EMBL/GenBank/DDBJ whole genome shotgun (WGS) entry which is preliminary data.</text>
</comment>
<feature type="region of interest" description="Disordered" evidence="1">
    <location>
        <begin position="588"/>
        <end position="655"/>
    </location>
</feature>
<feature type="compositionally biased region" description="Basic and acidic residues" evidence="1">
    <location>
        <begin position="266"/>
        <end position="285"/>
    </location>
</feature>
<dbReference type="Gene3D" id="3.30.40.10">
    <property type="entry name" value="Zinc/RING finger domain, C3HC4 (zinc finger)"/>
    <property type="match status" value="1"/>
</dbReference>
<feature type="compositionally biased region" description="Basic and acidic residues" evidence="1">
    <location>
        <begin position="603"/>
        <end position="615"/>
    </location>
</feature>
<feature type="compositionally biased region" description="Acidic residues" evidence="1">
    <location>
        <begin position="243"/>
        <end position="259"/>
    </location>
</feature>
<dbReference type="GO" id="GO:0003723">
    <property type="term" value="F:RNA binding"/>
    <property type="evidence" value="ECO:0007669"/>
    <property type="project" value="TreeGrafter"/>
</dbReference>
<evidence type="ECO:0000313" key="4">
    <source>
        <dbReference type="Proteomes" id="UP000286097"/>
    </source>
</evidence>
<dbReference type="PANTHER" id="PTHR46589:SF1">
    <property type="entry name" value="APOPTOTIC CHROMATIN CONDENSATION INDUCER IN THE NUCLEUS"/>
    <property type="match status" value="1"/>
</dbReference>
<feature type="domain" description="DUF4211" evidence="2">
    <location>
        <begin position="294"/>
        <end position="452"/>
    </location>
</feature>
<dbReference type="InterPro" id="IPR052793">
    <property type="entry name" value="EJC-associated_protein"/>
</dbReference>
<name>A0A3R7WBH1_9STRA</name>
<evidence type="ECO:0000313" key="3">
    <source>
        <dbReference type="EMBL" id="RQM17240.1"/>
    </source>
</evidence>
<feature type="compositionally biased region" description="Acidic residues" evidence="1">
    <location>
        <begin position="8"/>
        <end position="20"/>
    </location>
</feature>
<feature type="compositionally biased region" description="Acidic residues" evidence="1">
    <location>
        <begin position="39"/>
        <end position="50"/>
    </location>
</feature>
<dbReference type="Proteomes" id="UP000286097">
    <property type="component" value="Unassembled WGS sequence"/>
</dbReference>
<feature type="compositionally biased region" description="Polar residues" evidence="1">
    <location>
        <begin position="89"/>
        <end position="98"/>
    </location>
</feature>
<feature type="compositionally biased region" description="Acidic residues" evidence="1">
    <location>
        <begin position="617"/>
        <end position="626"/>
    </location>
</feature>
<reference evidence="3 4" key="1">
    <citation type="submission" date="2018-06" db="EMBL/GenBank/DDBJ databases">
        <title>Comparative genomics of downy mildews reveals potential adaptations to biotrophy.</title>
        <authorList>
            <person name="Fletcher K."/>
            <person name="Klosterman S.J."/>
            <person name="Derevnina L."/>
            <person name="Martin F."/>
            <person name="Koike S."/>
            <person name="Reyes Chin-Wo S."/>
            <person name="Mou B."/>
            <person name="Michelmore R."/>
        </authorList>
    </citation>
    <scope>NUCLEOTIDE SEQUENCE [LARGE SCALE GENOMIC DNA]</scope>
    <source>
        <strain evidence="3 4">R13</strain>
    </source>
</reference>
<feature type="region of interest" description="Disordered" evidence="1">
    <location>
        <begin position="1"/>
        <end position="292"/>
    </location>
</feature>
<protein>
    <recommendedName>
        <fullName evidence="2">DUF4211 domain-containing protein</fullName>
    </recommendedName>
</protein>
<dbReference type="VEuPathDB" id="FungiDB:DD237_001825"/>
<feature type="compositionally biased region" description="Basic and acidic residues" evidence="1">
    <location>
        <begin position="176"/>
        <end position="192"/>
    </location>
</feature>
<feature type="compositionally biased region" description="Basic and acidic residues" evidence="1">
    <location>
        <begin position="119"/>
        <end position="132"/>
    </location>
</feature>